<sequence>MWHPKGDWFEVWDNVADGKPAYVLWRYHQKRATHAFDHKARSTGRHSRITKYNMDESRSIDFYVWSEGCDLRMGPIVYYRVSGT</sequence>
<reference evidence="2" key="1">
    <citation type="journal article" date="2019" name="Int. J. Syst. Evol. Microbiol.">
        <title>The Global Catalogue of Microorganisms (GCM) 10K type strain sequencing project: providing services to taxonomists for standard genome sequencing and annotation.</title>
        <authorList>
            <consortium name="The Broad Institute Genomics Platform"/>
            <consortium name="The Broad Institute Genome Sequencing Center for Infectious Disease"/>
            <person name="Wu L."/>
            <person name="Ma J."/>
        </authorList>
    </citation>
    <scope>NUCLEOTIDE SEQUENCE [LARGE SCALE GENOMIC DNA]</scope>
    <source>
        <strain evidence="2">JCM 17939</strain>
    </source>
</reference>
<evidence type="ECO:0000313" key="2">
    <source>
        <dbReference type="Proteomes" id="UP001501442"/>
    </source>
</evidence>
<proteinExistence type="predicted"/>
<dbReference type="Proteomes" id="UP001501442">
    <property type="component" value="Unassembled WGS sequence"/>
</dbReference>
<comment type="caution">
    <text evidence="1">The sequence shown here is derived from an EMBL/GenBank/DDBJ whole genome shotgun (WGS) entry which is preliminary data.</text>
</comment>
<keyword evidence="2" id="KW-1185">Reference proteome</keyword>
<dbReference type="EMBL" id="BAABHK010000008">
    <property type="protein sequence ID" value="GAA4630564.1"/>
    <property type="molecule type" value="Genomic_DNA"/>
</dbReference>
<name>A0ABP8UF48_9ACTN</name>
<gene>
    <name evidence="1" type="ORF">GCM10023196_056410</name>
</gene>
<organism evidence="1 2">
    <name type="scientific">Actinoallomurus vinaceus</name>
    <dbReference type="NCBI Taxonomy" id="1080074"/>
    <lineage>
        <taxon>Bacteria</taxon>
        <taxon>Bacillati</taxon>
        <taxon>Actinomycetota</taxon>
        <taxon>Actinomycetes</taxon>
        <taxon>Streptosporangiales</taxon>
        <taxon>Thermomonosporaceae</taxon>
        <taxon>Actinoallomurus</taxon>
    </lineage>
</organism>
<accession>A0ABP8UF48</accession>
<evidence type="ECO:0000313" key="1">
    <source>
        <dbReference type="EMBL" id="GAA4630564.1"/>
    </source>
</evidence>
<protein>
    <submittedName>
        <fullName evidence="1">Uncharacterized protein</fullName>
    </submittedName>
</protein>